<dbReference type="InterPro" id="IPR003777">
    <property type="entry name" value="XdhC_CoxI"/>
</dbReference>
<evidence type="ECO:0000313" key="3">
    <source>
        <dbReference type="EMBL" id="MBU2690419.1"/>
    </source>
</evidence>
<evidence type="ECO:0000313" key="4">
    <source>
        <dbReference type="Proteomes" id="UP000777784"/>
    </source>
</evidence>
<dbReference type="Gene3D" id="3.40.50.720">
    <property type="entry name" value="NAD(P)-binding Rossmann-like Domain"/>
    <property type="match status" value="1"/>
</dbReference>
<dbReference type="InterPro" id="IPR027051">
    <property type="entry name" value="XdhC_Rossmann_dom"/>
</dbReference>
<dbReference type="PANTHER" id="PTHR30388">
    <property type="entry name" value="ALDEHYDE OXIDOREDUCTASE MOLYBDENUM COFACTOR ASSEMBLY PROTEIN"/>
    <property type="match status" value="1"/>
</dbReference>
<feature type="domain" description="XdhC Rossmann" evidence="2">
    <location>
        <begin position="107"/>
        <end position="248"/>
    </location>
</feature>
<evidence type="ECO:0000259" key="2">
    <source>
        <dbReference type="Pfam" id="PF13478"/>
    </source>
</evidence>
<organism evidence="3 4">
    <name type="scientific">Eiseniibacteriota bacterium</name>
    <dbReference type="NCBI Taxonomy" id="2212470"/>
    <lineage>
        <taxon>Bacteria</taxon>
        <taxon>Candidatus Eiseniibacteriota</taxon>
    </lineage>
</organism>
<dbReference type="Pfam" id="PF02625">
    <property type="entry name" value="XdhC_CoxI"/>
    <property type="match status" value="1"/>
</dbReference>
<dbReference type="InterPro" id="IPR052698">
    <property type="entry name" value="MoCofactor_Util/Proc"/>
</dbReference>
<sequence length="255" mass="27614">MIEILNKMIELLQRGETFAVASVLRAKGSPGRIGHKMIVRFDGSTIGTVGGGSVEEQVKADAMNALKKGEGIFKAYDLSQKSPTGIDSLCGGRQDMAIEIVPGRPHLLIMGAGHMGRSISDLCRLLDYGYSVVDDRAELTNRDDWDNAQGVFCSDPAEFLRTADVTPYTHLLIMNYTHQLDGESLQAALERFPGIIGMIGSTRKRDAIYKSLSDKLREKTSSVRCPVGLTSIPARSPAEIAVAILGEIIGDRYGA</sequence>
<dbReference type="AlphaFoldDB" id="A0A948RVF1"/>
<gene>
    <name evidence="3" type="ORF">KJ970_05780</name>
</gene>
<reference evidence="3" key="1">
    <citation type="submission" date="2021-05" db="EMBL/GenBank/DDBJ databases">
        <title>Energy efficiency and biological interactions define the core microbiome of deep oligotrophic groundwater.</title>
        <authorList>
            <person name="Mehrshad M."/>
            <person name="Lopez-Fernandez M."/>
            <person name="Bell E."/>
            <person name="Bernier-Latmani R."/>
            <person name="Bertilsson S."/>
            <person name="Dopson M."/>
        </authorList>
    </citation>
    <scope>NUCLEOTIDE SEQUENCE</scope>
    <source>
        <strain evidence="3">Modern_marine.mb.64</strain>
    </source>
</reference>
<protein>
    <submittedName>
        <fullName evidence="3">XdhC family protein</fullName>
    </submittedName>
</protein>
<dbReference type="Pfam" id="PF13478">
    <property type="entry name" value="XdhC_C"/>
    <property type="match status" value="1"/>
</dbReference>
<evidence type="ECO:0000259" key="1">
    <source>
        <dbReference type="Pfam" id="PF02625"/>
    </source>
</evidence>
<dbReference type="PANTHER" id="PTHR30388:SF6">
    <property type="entry name" value="XANTHINE DEHYDROGENASE SUBUNIT A-RELATED"/>
    <property type="match status" value="1"/>
</dbReference>
<name>A0A948RVF1_UNCEI</name>
<feature type="domain" description="XdhC- CoxI" evidence="1">
    <location>
        <begin position="12"/>
        <end position="71"/>
    </location>
</feature>
<dbReference type="Proteomes" id="UP000777784">
    <property type="component" value="Unassembled WGS sequence"/>
</dbReference>
<accession>A0A948RVF1</accession>
<comment type="caution">
    <text evidence="3">The sequence shown here is derived from an EMBL/GenBank/DDBJ whole genome shotgun (WGS) entry which is preliminary data.</text>
</comment>
<proteinExistence type="predicted"/>
<dbReference type="EMBL" id="JAHJDP010000031">
    <property type="protein sequence ID" value="MBU2690419.1"/>
    <property type="molecule type" value="Genomic_DNA"/>
</dbReference>